<keyword evidence="3" id="KW-0540">Nuclease</keyword>
<comment type="caution">
    <text evidence="3">The sequence shown here is derived from an EMBL/GenBank/DDBJ whole genome shotgun (WGS) entry which is preliminary data.</text>
</comment>
<reference evidence="3" key="1">
    <citation type="journal article" date="2020" name="Environ. Microbiol.">
        <title>The novel and transferable erm(51) gene confers Macrolides, Lincosamides, and Streptogramins B (MLSB) resistance to clonal Rhodococcus equi in the environment.</title>
        <authorList>
            <person name="Huber L."/>
            <person name="Giguere S."/>
            <person name="Slovis N.M."/>
            <person name="Alvarez-Narvaez S."/>
            <person name="Hart K.A."/>
            <person name="Greiter M."/>
            <person name="Morris E.R.A."/>
            <person name="Cohen N.D."/>
        </authorList>
    </citation>
    <scope>NUCLEOTIDE SEQUENCE</scope>
    <source>
        <strain evidence="3">Lh_116_1</strain>
    </source>
</reference>
<dbReference type="GO" id="GO:0004519">
    <property type="term" value="F:endonuclease activity"/>
    <property type="evidence" value="ECO:0007669"/>
    <property type="project" value="UniProtKB-KW"/>
</dbReference>
<evidence type="ECO:0000259" key="2">
    <source>
        <dbReference type="SMART" id="SM00507"/>
    </source>
</evidence>
<name>A0A9Q4ZII6_RHOHA</name>
<dbReference type="AlphaFoldDB" id="A0A9Q4ZII6"/>
<dbReference type="EMBL" id="WVBC01000002">
    <property type="protein sequence ID" value="NKT77259.1"/>
    <property type="molecule type" value="Genomic_DNA"/>
</dbReference>
<gene>
    <name evidence="3" type="ORF">GS882_03400</name>
</gene>
<accession>A0A9Q4ZII6</accession>
<evidence type="ECO:0000256" key="1">
    <source>
        <dbReference type="SAM" id="MobiDB-lite"/>
    </source>
</evidence>
<proteinExistence type="predicted"/>
<protein>
    <submittedName>
        <fullName evidence="3">HNH endonuclease</fullName>
    </submittedName>
</protein>
<evidence type="ECO:0000313" key="3">
    <source>
        <dbReference type="EMBL" id="NKT77259.1"/>
    </source>
</evidence>
<dbReference type="Proteomes" id="UP000603463">
    <property type="component" value="Unassembled WGS sequence"/>
</dbReference>
<dbReference type="Pfam" id="PF01844">
    <property type="entry name" value="HNH"/>
    <property type="match status" value="1"/>
</dbReference>
<feature type="region of interest" description="Disordered" evidence="1">
    <location>
        <begin position="1"/>
        <end position="20"/>
    </location>
</feature>
<dbReference type="GO" id="GO:0003676">
    <property type="term" value="F:nucleic acid binding"/>
    <property type="evidence" value="ECO:0007669"/>
    <property type="project" value="InterPro"/>
</dbReference>
<feature type="domain" description="HNH nuclease" evidence="2">
    <location>
        <begin position="18"/>
        <end position="71"/>
    </location>
</feature>
<dbReference type="Gene3D" id="1.10.30.50">
    <property type="match status" value="1"/>
</dbReference>
<organism evidence="3 4">
    <name type="scientific">Rhodococcus hoagii</name>
    <name type="common">Corynebacterium equii</name>
    <dbReference type="NCBI Taxonomy" id="43767"/>
    <lineage>
        <taxon>Bacteria</taxon>
        <taxon>Bacillati</taxon>
        <taxon>Actinomycetota</taxon>
        <taxon>Actinomycetes</taxon>
        <taxon>Mycobacteriales</taxon>
        <taxon>Nocardiaceae</taxon>
        <taxon>Prescottella</taxon>
    </lineage>
</organism>
<evidence type="ECO:0000313" key="4">
    <source>
        <dbReference type="Proteomes" id="UP000603463"/>
    </source>
</evidence>
<sequence length="102" mass="11784">MPFADNRGEHTSDHEYRKNRPLALQRDGHRCQLRWKDCTGAAEEVDHIRNFKAGGSHDLSNLQSVCRSCHKKKTAGEAAKARAIIRKQLKHRDTRRKHPGYK</sequence>
<dbReference type="InterPro" id="IPR003615">
    <property type="entry name" value="HNH_nuc"/>
</dbReference>
<dbReference type="InterPro" id="IPR002711">
    <property type="entry name" value="HNH"/>
</dbReference>
<dbReference type="SMART" id="SM00507">
    <property type="entry name" value="HNHc"/>
    <property type="match status" value="1"/>
</dbReference>
<dbReference type="GO" id="GO:0008270">
    <property type="term" value="F:zinc ion binding"/>
    <property type="evidence" value="ECO:0007669"/>
    <property type="project" value="InterPro"/>
</dbReference>
<keyword evidence="3" id="KW-0378">Hydrolase</keyword>
<keyword evidence="3" id="KW-0255">Endonuclease</keyword>
<dbReference type="CDD" id="cd00085">
    <property type="entry name" value="HNHc"/>
    <property type="match status" value="1"/>
</dbReference>
<feature type="compositionally biased region" description="Basic and acidic residues" evidence="1">
    <location>
        <begin position="1"/>
        <end position="18"/>
    </location>
</feature>